<organism evidence="1 2">
    <name type="scientific">Smallanthus sonchifolius</name>
    <dbReference type="NCBI Taxonomy" id="185202"/>
    <lineage>
        <taxon>Eukaryota</taxon>
        <taxon>Viridiplantae</taxon>
        <taxon>Streptophyta</taxon>
        <taxon>Embryophyta</taxon>
        <taxon>Tracheophyta</taxon>
        <taxon>Spermatophyta</taxon>
        <taxon>Magnoliopsida</taxon>
        <taxon>eudicotyledons</taxon>
        <taxon>Gunneridae</taxon>
        <taxon>Pentapetalae</taxon>
        <taxon>asterids</taxon>
        <taxon>campanulids</taxon>
        <taxon>Asterales</taxon>
        <taxon>Asteraceae</taxon>
        <taxon>Asteroideae</taxon>
        <taxon>Heliantheae alliance</taxon>
        <taxon>Millerieae</taxon>
        <taxon>Smallanthus</taxon>
    </lineage>
</organism>
<gene>
    <name evidence="1" type="ORF">L1987_69304</name>
</gene>
<keyword evidence="2" id="KW-1185">Reference proteome</keyword>
<dbReference type="EMBL" id="CM042040">
    <property type="protein sequence ID" value="KAI3717588.1"/>
    <property type="molecule type" value="Genomic_DNA"/>
</dbReference>
<comment type="caution">
    <text evidence="1">The sequence shown here is derived from an EMBL/GenBank/DDBJ whole genome shotgun (WGS) entry which is preliminary data.</text>
</comment>
<sequence length="89" mass="10156">MRYQISGDNVQNPLLGEISCGSLLLQLQKIWDEVGESDKERDKMRLHLEKEFLNVYKRKFDQAAKSKAHLLQPLADANLEFPTLLASLG</sequence>
<reference evidence="1 2" key="2">
    <citation type="journal article" date="2022" name="Mol. Ecol. Resour.">
        <title>The genomes of chicory, endive, great burdock and yacon provide insights into Asteraceae paleo-polyploidization history and plant inulin production.</title>
        <authorList>
            <person name="Fan W."/>
            <person name="Wang S."/>
            <person name="Wang H."/>
            <person name="Wang A."/>
            <person name="Jiang F."/>
            <person name="Liu H."/>
            <person name="Zhao H."/>
            <person name="Xu D."/>
            <person name="Zhang Y."/>
        </authorList>
    </citation>
    <scope>NUCLEOTIDE SEQUENCE [LARGE SCALE GENOMIC DNA]</scope>
    <source>
        <strain evidence="2">cv. Yunnan</strain>
        <tissue evidence="1">Leaves</tissue>
    </source>
</reference>
<proteinExistence type="predicted"/>
<dbReference type="Proteomes" id="UP001056120">
    <property type="component" value="Linkage Group LG23"/>
</dbReference>
<protein>
    <submittedName>
        <fullName evidence="1">Uncharacterized protein</fullName>
    </submittedName>
</protein>
<evidence type="ECO:0000313" key="1">
    <source>
        <dbReference type="EMBL" id="KAI3717588.1"/>
    </source>
</evidence>
<evidence type="ECO:0000313" key="2">
    <source>
        <dbReference type="Proteomes" id="UP001056120"/>
    </source>
</evidence>
<name>A0ACB9B7L7_9ASTR</name>
<accession>A0ACB9B7L7</accession>
<reference evidence="2" key="1">
    <citation type="journal article" date="2022" name="Mol. Ecol. Resour.">
        <title>The genomes of chicory, endive, great burdock and yacon provide insights into Asteraceae palaeo-polyploidization history and plant inulin production.</title>
        <authorList>
            <person name="Fan W."/>
            <person name="Wang S."/>
            <person name="Wang H."/>
            <person name="Wang A."/>
            <person name="Jiang F."/>
            <person name="Liu H."/>
            <person name="Zhao H."/>
            <person name="Xu D."/>
            <person name="Zhang Y."/>
        </authorList>
    </citation>
    <scope>NUCLEOTIDE SEQUENCE [LARGE SCALE GENOMIC DNA]</scope>
    <source>
        <strain evidence="2">cv. Yunnan</strain>
    </source>
</reference>